<evidence type="ECO:0000313" key="1">
    <source>
        <dbReference type="EMBL" id="PYZ92876.1"/>
    </source>
</evidence>
<proteinExistence type="predicted"/>
<protein>
    <submittedName>
        <fullName evidence="1">Uncharacterized protein</fullName>
    </submittedName>
</protein>
<dbReference type="AlphaFoldDB" id="A0A323TDX3"/>
<sequence>MNRMFFFFVTHAYPSLIIYLAFSKVFNHLFDGASSLIHIKNPDEGDVWIQNIENDLRNHGSPITLL</sequence>
<organism evidence="1 2">
    <name type="scientific">Salipaludibacillus keqinensis</name>
    <dbReference type="NCBI Taxonomy" id="2045207"/>
    <lineage>
        <taxon>Bacteria</taxon>
        <taxon>Bacillati</taxon>
        <taxon>Bacillota</taxon>
        <taxon>Bacilli</taxon>
        <taxon>Bacillales</taxon>
        <taxon>Bacillaceae</taxon>
    </lineage>
</organism>
<dbReference type="EMBL" id="PDOD01000003">
    <property type="protein sequence ID" value="PYZ92876.1"/>
    <property type="molecule type" value="Genomic_DNA"/>
</dbReference>
<reference evidence="1 2" key="1">
    <citation type="submission" date="2017-10" db="EMBL/GenBank/DDBJ databases">
        <title>Bacillus sp. nov., a halophilic bacterium isolated from a Keqin Lake.</title>
        <authorList>
            <person name="Wang H."/>
        </authorList>
    </citation>
    <scope>NUCLEOTIDE SEQUENCE [LARGE SCALE GENOMIC DNA]</scope>
    <source>
        <strain evidence="1 2">KQ-12</strain>
    </source>
</reference>
<comment type="caution">
    <text evidence="1">The sequence shown here is derived from an EMBL/GenBank/DDBJ whole genome shotgun (WGS) entry which is preliminary data.</text>
</comment>
<evidence type="ECO:0000313" key="2">
    <source>
        <dbReference type="Proteomes" id="UP000248214"/>
    </source>
</evidence>
<dbReference type="Proteomes" id="UP000248214">
    <property type="component" value="Unassembled WGS sequence"/>
</dbReference>
<gene>
    <name evidence="1" type="ORF">CR194_14630</name>
</gene>
<accession>A0A323TDX3</accession>
<name>A0A323TDX3_9BACI</name>
<keyword evidence="2" id="KW-1185">Reference proteome</keyword>